<evidence type="ECO:0000313" key="3">
    <source>
        <dbReference type="Proteomes" id="UP001150925"/>
    </source>
</evidence>
<protein>
    <submittedName>
        <fullName evidence="2">Uncharacterized protein</fullName>
    </submittedName>
</protein>
<feature type="compositionally biased region" description="Polar residues" evidence="1">
    <location>
        <begin position="12"/>
        <end position="26"/>
    </location>
</feature>
<feature type="region of interest" description="Disordered" evidence="1">
    <location>
        <begin position="1"/>
        <end position="26"/>
    </location>
</feature>
<dbReference type="EMBL" id="JANBPY010001156">
    <property type="protein sequence ID" value="KAJ1961338.1"/>
    <property type="molecule type" value="Genomic_DNA"/>
</dbReference>
<evidence type="ECO:0000313" key="2">
    <source>
        <dbReference type="EMBL" id="KAJ1961338.1"/>
    </source>
</evidence>
<keyword evidence="3" id="KW-1185">Reference proteome</keyword>
<sequence length="51" mass="5564">MADRQTEPCSPGHSSNDNVPADSTASANIRRLKERVINVHKVIAMCDATKK</sequence>
<dbReference type="AlphaFoldDB" id="A0A9W8ATC2"/>
<evidence type="ECO:0000256" key="1">
    <source>
        <dbReference type="SAM" id="MobiDB-lite"/>
    </source>
</evidence>
<dbReference type="Proteomes" id="UP001150925">
    <property type="component" value="Unassembled WGS sequence"/>
</dbReference>
<reference evidence="2" key="1">
    <citation type="submission" date="2022-07" db="EMBL/GenBank/DDBJ databases">
        <title>Phylogenomic reconstructions and comparative analyses of Kickxellomycotina fungi.</title>
        <authorList>
            <person name="Reynolds N.K."/>
            <person name="Stajich J.E."/>
            <person name="Barry K."/>
            <person name="Grigoriev I.V."/>
            <person name="Crous P."/>
            <person name="Smith M.E."/>
        </authorList>
    </citation>
    <scope>NUCLEOTIDE SEQUENCE</scope>
    <source>
        <strain evidence="2">RSA 1196</strain>
    </source>
</reference>
<proteinExistence type="predicted"/>
<accession>A0A9W8ATC2</accession>
<name>A0A9W8ATC2_9FUNG</name>
<comment type="caution">
    <text evidence="2">The sequence shown here is derived from an EMBL/GenBank/DDBJ whole genome shotgun (WGS) entry which is preliminary data.</text>
</comment>
<gene>
    <name evidence="2" type="ORF">IWQ62_003904</name>
</gene>
<organism evidence="2 3">
    <name type="scientific">Dispira parvispora</name>
    <dbReference type="NCBI Taxonomy" id="1520584"/>
    <lineage>
        <taxon>Eukaryota</taxon>
        <taxon>Fungi</taxon>
        <taxon>Fungi incertae sedis</taxon>
        <taxon>Zoopagomycota</taxon>
        <taxon>Kickxellomycotina</taxon>
        <taxon>Dimargaritomycetes</taxon>
        <taxon>Dimargaritales</taxon>
        <taxon>Dimargaritaceae</taxon>
        <taxon>Dispira</taxon>
    </lineage>
</organism>
<feature type="non-terminal residue" evidence="2">
    <location>
        <position position="51"/>
    </location>
</feature>